<evidence type="ECO:0000313" key="4">
    <source>
        <dbReference type="Proteomes" id="UP001148838"/>
    </source>
</evidence>
<evidence type="ECO:0000256" key="2">
    <source>
        <dbReference type="SAM" id="Phobius"/>
    </source>
</evidence>
<dbReference type="EMBL" id="JAJSOF020000027">
    <property type="protein sequence ID" value="KAJ4433387.1"/>
    <property type="molecule type" value="Genomic_DNA"/>
</dbReference>
<gene>
    <name evidence="3" type="ORF">ANN_15646</name>
</gene>
<reference evidence="3 4" key="1">
    <citation type="journal article" date="2022" name="Allergy">
        <title>Genome assembly and annotation of Periplaneta americana reveal a comprehensive cockroach allergen profile.</title>
        <authorList>
            <person name="Wang L."/>
            <person name="Xiong Q."/>
            <person name="Saelim N."/>
            <person name="Wang L."/>
            <person name="Nong W."/>
            <person name="Wan A.T."/>
            <person name="Shi M."/>
            <person name="Liu X."/>
            <person name="Cao Q."/>
            <person name="Hui J.H.L."/>
            <person name="Sookrung N."/>
            <person name="Leung T.F."/>
            <person name="Tungtrongchitr A."/>
            <person name="Tsui S.K.W."/>
        </authorList>
    </citation>
    <scope>NUCLEOTIDE SEQUENCE [LARGE SCALE GENOMIC DNA]</scope>
    <source>
        <strain evidence="3">PWHHKU_190912</strain>
    </source>
</reference>
<feature type="transmembrane region" description="Helical" evidence="2">
    <location>
        <begin position="229"/>
        <end position="251"/>
    </location>
</feature>
<evidence type="ECO:0000313" key="3">
    <source>
        <dbReference type="EMBL" id="KAJ4433387.1"/>
    </source>
</evidence>
<accession>A0ABQ8SIA6</accession>
<keyword evidence="2" id="KW-0472">Membrane</keyword>
<keyword evidence="2" id="KW-0812">Transmembrane</keyword>
<feature type="compositionally biased region" description="Acidic residues" evidence="1">
    <location>
        <begin position="1"/>
        <end position="22"/>
    </location>
</feature>
<dbReference type="Proteomes" id="UP001148838">
    <property type="component" value="Unassembled WGS sequence"/>
</dbReference>
<organism evidence="3 4">
    <name type="scientific">Periplaneta americana</name>
    <name type="common">American cockroach</name>
    <name type="synonym">Blatta americana</name>
    <dbReference type="NCBI Taxonomy" id="6978"/>
    <lineage>
        <taxon>Eukaryota</taxon>
        <taxon>Metazoa</taxon>
        <taxon>Ecdysozoa</taxon>
        <taxon>Arthropoda</taxon>
        <taxon>Hexapoda</taxon>
        <taxon>Insecta</taxon>
        <taxon>Pterygota</taxon>
        <taxon>Neoptera</taxon>
        <taxon>Polyneoptera</taxon>
        <taxon>Dictyoptera</taxon>
        <taxon>Blattodea</taxon>
        <taxon>Blattoidea</taxon>
        <taxon>Blattidae</taxon>
        <taxon>Blattinae</taxon>
        <taxon>Periplaneta</taxon>
    </lineage>
</organism>
<sequence length="270" mass="30423">MTSSSESDETWEESGDNLDDLTTEQSSTESENEEEINSQNKLVTTDVSKASAHTATKLLKLAPYKNAIKVHLNAIDLGRDRTRNLEHKRPAIYRLRYLIRPFKRLVRIVLERFFCTAHAHDGYGRFLTAVGTNHVKTSLGKVQLPTIELCRSALATWPTVSYTIMKIDDMYGQRKMIPTIYNPNEAIQSREMLAINGFSNVPSGSNRSLPVVREQYCMCTPTTRLEKRLTMAVVVLIVVVVILLVGISILADRLTDGDLKNVVKTLTRKL</sequence>
<proteinExistence type="predicted"/>
<evidence type="ECO:0000256" key="1">
    <source>
        <dbReference type="SAM" id="MobiDB-lite"/>
    </source>
</evidence>
<feature type="region of interest" description="Disordered" evidence="1">
    <location>
        <begin position="1"/>
        <end position="42"/>
    </location>
</feature>
<name>A0ABQ8SIA6_PERAM</name>
<keyword evidence="2" id="KW-1133">Transmembrane helix</keyword>
<protein>
    <submittedName>
        <fullName evidence="3">Uncharacterized protein</fullName>
    </submittedName>
</protein>
<keyword evidence="4" id="KW-1185">Reference proteome</keyword>
<comment type="caution">
    <text evidence="3">The sequence shown here is derived from an EMBL/GenBank/DDBJ whole genome shotgun (WGS) entry which is preliminary data.</text>
</comment>